<dbReference type="PROSITE" id="PS50011">
    <property type="entry name" value="PROTEIN_KINASE_DOM"/>
    <property type="match status" value="1"/>
</dbReference>
<dbReference type="PROSITE" id="PS51757">
    <property type="entry name" value="TH1"/>
    <property type="match status" value="1"/>
</dbReference>
<organism evidence="9 10">
    <name type="scientific">Stylonychia lemnae</name>
    <name type="common">Ciliate</name>
    <dbReference type="NCBI Taxonomy" id="5949"/>
    <lineage>
        <taxon>Eukaryota</taxon>
        <taxon>Sar</taxon>
        <taxon>Alveolata</taxon>
        <taxon>Ciliophora</taxon>
        <taxon>Intramacronucleata</taxon>
        <taxon>Spirotrichea</taxon>
        <taxon>Stichotrichia</taxon>
        <taxon>Sporadotrichida</taxon>
        <taxon>Oxytrichidae</taxon>
        <taxon>Stylonychinae</taxon>
        <taxon>Stylonychia</taxon>
    </lineage>
</organism>
<protein>
    <submittedName>
        <fullName evidence="9">Protein kinase domain containing protein</fullName>
    </submittedName>
</protein>
<feature type="domain" description="AGC-kinase C-terminal" evidence="7">
    <location>
        <begin position="469"/>
        <end position="540"/>
    </location>
</feature>
<dbReference type="Proteomes" id="UP000039865">
    <property type="component" value="Unassembled WGS sequence"/>
</dbReference>
<evidence type="ECO:0000313" key="9">
    <source>
        <dbReference type="EMBL" id="CDW88665.1"/>
    </source>
</evidence>
<evidence type="ECO:0000256" key="4">
    <source>
        <dbReference type="ARBA" id="ARBA00022777"/>
    </source>
</evidence>
<evidence type="ECO:0000256" key="1">
    <source>
        <dbReference type="ARBA" id="ARBA00022527"/>
    </source>
</evidence>
<dbReference type="EMBL" id="CCKQ01016789">
    <property type="protein sequence ID" value="CDW88665.1"/>
    <property type="molecule type" value="Genomic_DNA"/>
</dbReference>
<dbReference type="InterPro" id="IPR000961">
    <property type="entry name" value="AGC-kinase_C"/>
</dbReference>
<keyword evidence="3" id="KW-0547">Nucleotide-binding</keyword>
<evidence type="ECO:0000313" key="10">
    <source>
        <dbReference type="Proteomes" id="UP000039865"/>
    </source>
</evidence>
<sequence>MVYKDTFLFFKKAKIVLVTNEQIYVVDRRKKVVKKRNKIDELLGITKSLYTDSKNFILHFSSRADEELFCDYRNELVGILKRRYFEITQGNLKIFGVSTRSLKDFLTSERDQLRRISKIPSNDYRLWEEDIVKEQRRSAGGSIVQQNDEDDLDYYDDFVIIERLDIKKYNEPKKLEEEEKIKDSGESQLLIQKPGSENQSLKLEDFKIKKVIDKGSFGKVFLVVNKKNKKLYAMKRINKDILIDKNQIQNTKNEKDILFQANHPFVLSMDYIFQNQYRLYFFLKYVRGGNLYDHLFANKRFPEATVKFYAAQIAVALGYLHANKIVHRDLKPENVLVDEDGYLYLADFGLSKFLQGPQDQTHSFCGTAEYLAPEILDMKGHGFTVDWWTFGILVYEMSTGRPPFMHKNHHQLGMLIRNSPIVYPDPIKHKIHMSDLLKDLINKLLDRDPHKRLGSKDDINDIINHPFFKDVDFEKLQKKEIIPLYKPPQNLFTIKDEELQVLFEDPELKDITEEDNNDEIPVDKRLLIDQNKNKFEGFDS</sequence>
<evidence type="ECO:0000259" key="8">
    <source>
        <dbReference type="PROSITE" id="PS51757"/>
    </source>
</evidence>
<evidence type="ECO:0000256" key="5">
    <source>
        <dbReference type="ARBA" id="ARBA00022840"/>
    </source>
</evidence>
<keyword evidence="10" id="KW-1185">Reference proteome</keyword>
<name>A0A078B2A1_STYLE</name>
<evidence type="ECO:0000259" key="6">
    <source>
        <dbReference type="PROSITE" id="PS50011"/>
    </source>
</evidence>
<feature type="domain" description="TH1" evidence="8">
    <location>
        <begin position="1"/>
        <end position="148"/>
    </location>
</feature>
<dbReference type="GO" id="GO:0016459">
    <property type="term" value="C:myosin complex"/>
    <property type="evidence" value="ECO:0007669"/>
    <property type="project" value="InterPro"/>
</dbReference>
<dbReference type="GO" id="GO:0005524">
    <property type="term" value="F:ATP binding"/>
    <property type="evidence" value="ECO:0007669"/>
    <property type="project" value="UniProtKB-KW"/>
</dbReference>
<dbReference type="CDD" id="cd05123">
    <property type="entry name" value="STKc_AGC"/>
    <property type="match status" value="1"/>
</dbReference>
<dbReference type="PROSITE" id="PS51285">
    <property type="entry name" value="AGC_KINASE_CTER"/>
    <property type="match status" value="1"/>
</dbReference>
<dbReference type="OrthoDB" id="320737at2759"/>
<keyword evidence="1" id="KW-0723">Serine/threonine-protein kinase</keyword>
<keyword evidence="4 9" id="KW-0418">Kinase</keyword>
<dbReference type="AlphaFoldDB" id="A0A078B2A1"/>
<dbReference type="InterPro" id="IPR008271">
    <property type="entry name" value="Ser/Thr_kinase_AS"/>
</dbReference>
<accession>A0A078B2A1</accession>
<dbReference type="SMART" id="SM00220">
    <property type="entry name" value="S_TKc"/>
    <property type="match status" value="1"/>
</dbReference>
<dbReference type="Gene3D" id="1.10.510.10">
    <property type="entry name" value="Transferase(Phosphotransferase) domain 1"/>
    <property type="match status" value="1"/>
</dbReference>
<keyword evidence="2" id="KW-0808">Transferase</keyword>
<reference evidence="9 10" key="1">
    <citation type="submission" date="2014-06" db="EMBL/GenBank/DDBJ databases">
        <authorList>
            <person name="Swart Estienne"/>
        </authorList>
    </citation>
    <scope>NUCLEOTIDE SEQUENCE [LARGE SCALE GENOMIC DNA]</scope>
    <source>
        <strain evidence="9 10">130c</strain>
    </source>
</reference>
<dbReference type="Gene3D" id="3.30.200.20">
    <property type="entry name" value="Phosphorylase Kinase, domain 1"/>
    <property type="match status" value="1"/>
</dbReference>
<dbReference type="GO" id="GO:0004674">
    <property type="term" value="F:protein serine/threonine kinase activity"/>
    <property type="evidence" value="ECO:0007669"/>
    <property type="project" value="UniProtKB-KW"/>
</dbReference>
<dbReference type="PROSITE" id="PS00108">
    <property type="entry name" value="PROTEIN_KINASE_ST"/>
    <property type="match status" value="1"/>
</dbReference>
<gene>
    <name evidence="9" type="primary">Contig9562.g10225</name>
    <name evidence="9" type="ORF">STYLEM_17788</name>
</gene>
<dbReference type="InterPro" id="IPR000719">
    <property type="entry name" value="Prot_kinase_dom"/>
</dbReference>
<dbReference type="FunFam" id="1.10.510.10:FF:000008">
    <property type="entry name" value="Non-specific serine/threonine protein kinase"/>
    <property type="match status" value="1"/>
</dbReference>
<dbReference type="PANTHER" id="PTHR24351">
    <property type="entry name" value="RIBOSOMAL PROTEIN S6 KINASE"/>
    <property type="match status" value="1"/>
</dbReference>
<dbReference type="InterPro" id="IPR010926">
    <property type="entry name" value="Myosin_TH1"/>
</dbReference>
<dbReference type="Pfam" id="PF00069">
    <property type="entry name" value="Pkinase"/>
    <property type="match status" value="1"/>
</dbReference>
<dbReference type="SUPFAM" id="SSF56112">
    <property type="entry name" value="Protein kinase-like (PK-like)"/>
    <property type="match status" value="1"/>
</dbReference>
<feature type="domain" description="Protein kinase" evidence="6">
    <location>
        <begin position="206"/>
        <end position="468"/>
    </location>
</feature>
<keyword evidence="5" id="KW-0067">ATP-binding</keyword>
<dbReference type="InterPro" id="IPR045270">
    <property type="entry name" value="STKc_AGC"/>
</dbReference>
<dbReference type="GO" id="GO:0003774">
    <property type="term" value="F:cytoskeletal motor activity"/>
    <property type="evidence" value="ECO:0007669"/>
    <property type="project" value="InterPro"/>
</dbReference>
<dbReference type="OMA" id="LWEEDIV"/>
<evidence type="ECO:0000259" key="7">
    <source>
        <dbReference type="PROSITE" id="PS51285"/>
    </source>
</evidence>
<proteinExistence type="predicted"/>
<evidence type="ECO:0000256" key="2">
    <source>
        <dbReference type="ARBA" id="ARBA00022679"/>
    </source>
</evidence>
<evidence type="ECO:0000256" key="3">
    <source>
        <dbReference type="ARBA" id="ARBA00022741"/>
    </source>
</evidence>
<dbReference type="InParanoid" id="A0A078B2A1"/>
<dbReference type="InterPro" id="IPR011009">
    <property type="entry name" value="Kinase-like_dom_sf"/>
</dbReference>